<dbReference type="CDD" id="cd05403">
    <property type="entry name" value="NT_KNTase_like"/>
    <property type="match status" value="1"/>
</dbReference>
<dbReference type="SUPFAM" id="SSF81301">
    <property type="entry name" value="Nucleotidyltransferase"/>
    <property type="match status" value="1"/>
</dbReference>
<dbReference type="InterPro" id="IPR052930">
    <property type="entry name" value="TA_antitoxin_MntA"/>
</dbReference>
<accession>A0A1V2JCF7</accession>
<dbReference type="EMBL" id="MNPV01000002">
    <property type="protein sequence ID" value="ONH46517.1"/>
    <property type="molecule type" value="Genomic_DNA"/>
</dbReference>
<protein>
    <submittedName>
        <fullName evidence="2">DNA polymerase subunit beta</fullName>
    </submittedName>
</protein>
<dbReference type="Pfam" id="PF18765">
    <property type="entry name" value="Polbeta"/>
    <property type="match status" value="1"/>
</dbReference>
<dbReference type="EMBL" id="MNPV01000006">
    <property type="protein sequence ID" value="ONH43064.1"/>
    <property type="molecule type" value="Genomic_DNA"/>
</dbReference>
<dbReference type="Gene3D" id="3.30.460.10">
    <property type="entry name" value="Beta Polymerase, domain 2"/>
    <property type="match status" value="1"/>
</dbReference>
<sequence length="131" mass="13946">MNFEQVLAHLLAGLPDLMAVYVFGSQATGGAHADSDLDLAVLAAGPVDPLLLWQMAGELADIVAVPVDLLDLRAASTVMQYQVITTGRRLWNKDSQAGIFESYILSEKTALDAARAGLLADIQKEGTVHGR</sequence>
<feature type="domain" description="Polymerase beta nucleotidyltransferase" evidence="1">
    <location>
        <begin position="8"/>
        <end position="95"/>
    </location>
</feature>
<name>A0A1V2JCF7_PSEAZ</name>
<keyword evidence="4" id="KW-1185">Reference proteome</keyword>
<evidence type="ECO:0000313" key="2">
    <source>
        <dbReference type="EMBL" id="ONH43064.1"/>
    </source>
</evidence>
<evidence type="ECO:0000313" key="3">
    <source>
        <dbReference type="EMBL" id="ONH46517.1"/>
    </source>
</evidence>
<dbReference type="InterPro" id="IPR041633">
    <property type="entry name" value="Polbeta"/>
</dbReference>
<dbReference type="PANTHER" id="PTHR43852:SF2">
    <property type="entry name" value="PROTEIN ADENYLYLTRANSFERASE MNTA"/>
    <property type="match status" value="1"/>
</dbReference>
<dbReference type="GeneID" id="57378298"/>
<dbReference type="RefSeq" id="WP_071496790.1">
    <property type="nucleotide sequence ID" value="NZ_LT629702.1"/>
</dbReference>
<evidence type="ECO:0000259" key="1">
    <source>
        <dbReference type="Pfam" id="PF18765"/>
    </source>
</evidence>
<dbReference type="NCBIfam" id="NF047752">
    <property type="entry name" value="MntA_antitoxin"/>
    <property type="match status" value="1"/>
</dbReference>
<comment type="caution">
    <text evidence="2">The sequence shown here is derived from an EMBL/GenBank/DDBJ whole genome shotgun (WGS) entry which is preliminary data.</text>
</comment>
<dbReference type="OrthoDB" id="9793109at2"/>
<reference evidence="2 4" key="1">
    <citation type="submission" date="2016-10" db="EMBL/GenBank/DDBJ databases">
        <title>Pseudomonas lactis sp. nov. and Pseudomonas paralactis sp. nov., isolated from bovine raw milk.</title>
        <authorList>
            <person name="Von Neubeck M."/>
            <person name="Huptas C."/>
            <person name="Glueck C."/>
            <person name="Krewinkel M."/>
            <person name="Stoeckel M."/>
            <person name="Stressler T."/>
            <person name="Fischer L."/>
            <person name="Hinrichs J."/>
            <person name="Scherer S."/>
            <person name="Wenning M."/>
        </authorList>
    </citation>
    <scope>NUCLEOTIDE SEQUENCE [LARGE SCALE GENOMIC DNA]</scope>
    <source>
        <strain evidence="2 4">DSM 18862</strain>
    </source>
</reference>
<gene>
    <name evidence="3" type="ORF">BLL37_06530</name>
    <name evidence="2" type="ORF">BLL37_21515</name>
</gene>
<evidence type="ECO:0000313" key="4">
    <source>
        <dbReference type="Proteomes" id="UP000188559"/>
    </source>
</evidence>
<proteinExistence type="predicted"/>
<dbReference type="PANTHER" id="PTHR43852">
    <property type="entry name" value="NUCLEOTIDYLTRANSFERASE"/>
    <property type="match status" value="1"/>
</dbReference>
<organism evidence="2 4">
    <name type="scientific">Pseudomonas azotoformans</name>
    <dbReference type="NCBI Taxonomy" id="47878"/>
    <lineage>
        <taxon>Bacteria</taxon>
        <taxon>Pseudomonadati</taxon>
        <taxon>Pseudomonadota</taxon>
        <taxon>Gammaproteobacteria</taxon>
        <taxon>Pseudomonadales</taxon>
        <taxon>Pseudomonadaceae</taxon>
        <taxon>Pseudomonas</taxon>
    </lineage>
</organism>
<dbReference type="InterPro" id="IPR043519">
    <property type="entry name" value="NT_sf"/>
</dbReference>
<dbReference type="AlphaFoldDB" id="A0A1V2JCF7"/>
<dbReference type="Proteomes" id="UP000188559">
    <property type="component" value="Unassembled WGS sequence"/>
</dbReference>